<accession>A0A8T4H9T0</accession>
<dbReference type="InterPro" id="IPR032774">
    <property type="entry name" value="WG_beta_rep"/>
</dbReference>
<reference evidence="1" key="1">
    <citation type="submission" date="2021-03" db="EMBL/GenBank/DDBJ databases">
        <authorList>
            <person name="Lu T."/>
            <person name="Wang Q."/>
            <person name="Han X."/>
        </authorList>
    </citation>
    <scope>NUCLEOTIDE SEQUENCE</scope>
    <source>
        <strain evidence="1">WQ 2009</strain>
    </source>
</reference>
<gene>
    <name evidence="1" type="ORF">J5U18_00765</name>
</gene>
<proteinExistence type="predicted"/>
<organism evidence="1 2">
    <name type="scientific">Rhinopithecimicrobium faecis</name>
    <dbReference type="NCBI Taxonomy" id="2820698"/>
    <lineage>
        <taxon>Bacteria</taxon>
        <taxon>Pseudomonadati</taxon>
        <taxon>Bacteroidota</taxon>
        <taxon>Sphingobacteriia</taxon>
        <taxon>Sphingobacteriales</taxon>
        <taxon>Sphingobacteriaceae</taxon>
        <taxon>Rhinopithecimicrobium</taxon>
    </lineage>
</organism>
<sequence>MKNLPIYLAIFLSGILCSKAQNKAVKIAYSLNIGDSFQEKSDLSLMTKVFSQEDLSDFVDIWASPEYTKITSKTNKQTTEVHLFDKNQTYILDDINKQYIDITSLQSRRLGFTPAGNLINSYKEPYTISYDNQIKKDILGYICYKATIHFPAKKLADGSNLNEHIEVWYTKDLPVIHWTKFYYLNEIPGAPLKIESEGLGLTARTVSPLKNDILAANILTEYSLSTLTADPELEESPFENTYLGEERYSYFDRNCALFGLQDRHGNTLTKAQYKEIHGFKNNLAIVADTAFNYGLINSQGKEVLPCQYQDLLQTKDGLFIYEKNQQQGFLSPQGNVLIPAAYTTVYEFQEQLALVKNKEYYGIINAQGTLVVPLNYEMITAYNNQLAIVIKDQKYGLISTEGAPICDLKYEYLQFGNEELLLAKKGGKYGFINFQGAVVIPFDYQIAQAFQDGKALVTKNGSQFYISPAGEVLN</sequence>
<dbReference type="Proteomes" id="UP000679691">
    <property type="component" value="Unassembled WGS sequence"/>
</dbReference>
<protein>
    <submittedName>
        <fullName evidence="1">WG repeat-containing protein</fullName>
    </submittedName>
</protein>
<dbReference type="EMBL" id="JAGKSB010000001">
    <property type="protein sequence ID" value="MBP3942108.1"/>
    <property type="molecule type" value="Genomic_DNA"/>
</dbReference>
<dbReference type="AlphaFoldDB" id="A0A8T4H9T0"/>
<dbReference type="PANTHER" id="PTHR37841">
    <property type="entry name" value="GLR2918 PROTEIN"/>
    <property type="match status" value="1"/>
</dbReference>
<dbReference type="PANTHER" id="PTHR37841:SF1">
    <property type="entry name" value="DUF3298 DOMAIN-CONTAINING PROTEIN"/>
    <property type="match status" value="1"/>
</dbReference>
<evidence type="ECO:0000313" key="2">
    <source>
        <dbReference type="Proteomes" id="UP000679691"/>
    </source>
</evidence>
<dbReference type="RefSeq" id="WP_353545589.1">
    <property type="nucleotide sequence ID" value="NZ_JAGKSB010000001.1"/>
</dbReference>
<evidence type="ECO:0000313" key="1">
    <source>
        <dbReference type="EMBL" id="MBP3942108.1"/>
    </source>
</evidence>
<keyword evidence="2" id="KW-1185">Reference proteome</keyword>
<comment type="caution">
    <text evidence="1">The sequence shown here is derived from an EMBL/GenBank/DDBJ whole genome shotgun (WGS) entry which is preliminary data.</text>
</comment>
<dbReference type="Pfam" id="PF14903">
    <property type="entry name" value="WG_beta_rep"/>
    <property type="match status" value="4"/>
</dbReference>
<name>A0A8T4H9T0_9SPHI</name>